<accession>A0ACC0DCN6</accession>
<reference evidence="1 2" key="1">
    <citation type="journal article" date="2022" name="New Phytol.">
        <title>Ecological generalism drives hyperdiversity of secondary metabolite gene clusters in xylarialean endophytes.</title>
        <authorList>
            <person name="Franco M.E.E."/>
            <person name="Wisecaver J.H."/>
            <person name="Arnold A.E."/>
            <person name="Ju Y.M."/>
            <person name="Slot J.C."/>
            <person name="Ahrendt S."/>
            <person name="Moore L.P."/>
            <person name="Eastman K.E."/>
            <person name="Scott K."/>
            <person name="Konkel Z."/>
            <person name="Mondo S.J."/>
            <person name="Kuo A."/>
            <person name="Hayes R.D."/>
            <person name="Haridas S."/>
            <person name="Andreopoulos B."/>
            <person name="Riley R."/>
            <person name="LaButti K."/>
            <person name="Pangilinan J."/>
            <person name="Lipzen A."/>
            <person name="Amirebrahimi M."/>
            <person name="Yan J."/>
            <person name="Adam C."/>
            <person name="Keymanesh K."/>
            <person name="Ng V."/>
            <person name="Louie K."/>
            <person name="Northen T."/>
            <person name="Drula E."/>
            <person name="Henrissat B."/>
            <person name="Hsieh H.M."/>
            <person name="Youens-Clark K."/>
            <person name="Lutzoni F."/>
            <person name="Miadlikowska J."/>
            <person name="Eastwood D.C."/>
            <person name="Hamelin R.C."/>
            <person name="Grigoriev I.V."/>
            <person name="U'Ren J.M."/>
        </authorList>
    </citation>
    <scope>NUCLEOTIDE SEQUENCE [LARGE SCALE GENOMIC DNA]</scope>
    <source>
        <strain evidence="1 2">ER1909</strain>
    </source>
</reference>
<evidence type="ECO:0000313" key="1">
    <source>
        <dbReference type="EMBL" id="KAI6090338.1"/>
    </source>
</evidence>
<sequence length="1711" mass="188925">MVKGLLIILIVVFISPLLVESAGPEIGLGRGAELTRRAIPDVVAGPGTAAQPDDRLLGLFGRASDDDYTCTRDRPCKNKACCGASGVCGYGPAYCGVGCQSNCEAKAECGQYSADGKTECPLKVCCSQFGFCGTTSEFCDPGSGCQSNCGNPSSPGSGGNVRSQVIGYYESWRAYTDTCGALKPSDIPVSALDIVNFAFAYIDPFSADIIPMVSEDGSQLSHTDAARLYEEVTAAKLRNPKVGVWLAIGGWTFSDNNTEFQPVFGRIASSSVARQEFSRNLVMFMNQYGFDGVDIDWEYPGAPDRGGTDADVDNFPLLLGAIRKAFDDYRHGTWLHVNFINLMSYDLHGIWDKENEIGSQILAHTNLTEVDQALQLFWRSNISPTLINLGIAFYGRSYKLADASCSHPGCQFKDPGAKGRCSNTAGYLSYREIMEKINEAGGEGDEMWDKEAGVKMVVYDSDNWISYDDSTTFQQKVDFANERGLAGLMVWAVDQDDDGFNALQALTGKNVDSLVSESDTLGQFDLSRCYYTDCGGECSRHNGFKEMTRLNYDKNRHGCPTSGRDSKQRALCCPPWGAPDPATCHWTKGCSDDCRDGEATLAIDDYGDGSWCRANYHQFCCPASNIDKAIKECEWHIACPDEKPQYLTWSGNSKLCCPDKPKFKSSTCDWHGSPVFCSATNCPVGQVTVATSSWATPVKGTHVTSQGCYFGGYKSFCCDSPVGDADSSGILPVPLENLFPGADEIPASDETEFSEALDGTWSWDIDPDKTPFSPPDSVQSLRKDDGSFLETFDCPSPSPDDYGVQTFRAVCTAGPDDTDHDCEDLLLGGAHGTIARLPSECGPDEWVRIVSFREIYNVTAPRHLVKRMTPGPHAKVYEIRYDYRIRDVAAADEIFVRIDSSTHEGYWKGVVASESYKKRDVVNNHRTSRDWREPHLEWFRQHELRKRGFGDLDWWKDLFRGFIADGSISSSERAEYKFDQVLYQASISCPPTFDAKMKASVTGSLIADLDWGISLIGTVKDTKFEQAANAQIFLEGEAQFTFESQERHLLENFAPWGGSFNIKGLVTIGPFMDVTAQIDAIATLSGSFGSGVTISNSDITGHNMKALTWMYPPDMNVVPDSSALQSGLYSPDTTIEASYEVSVAAQGSVALTLTPSLAFKVQADISSVSKQVLQTNTHITAAFPNRMVIGVSKDESCTKGLQYWMDYEQRFSLITDAPALGWDMTTKNIYKITKRLLPPKCYKFASNSSDSARRGVSKDLTWAPPGLSMGLLRTRADDEPAVNPLFPDPTGSCLVCARDTYFDDSPCGALFDEDGNEIDPDCDGDGEIDESAQLKKRDIAQERGMVVKNSDKDAFSLCRKNTGLSPAINVAKLYFPSSSDVINGRTGGQYKTYAPDNKDDMLDYGFQAQSNPPQSESKKYAAEHILEHQTFKTFLEKFTAYMQAQQFVKPNAASKNYQKCRPWNKRDLWINDTTSPQWDFCMYIKFWLDMIPLTATWYDDIEYKFPTGAFSQIIIKALPNNDHYSKEMPLVDSDINSAAWNDGVKDIRRLEKCLGKAPPNYAGAICLMRKVVFTLHYHHLVEETLKKQANRIVKFLDDMEYAAAHYQGDAVKDNVQYNELHISSYFKRWMYEHAATAGIKMKEFLNLSINEIRERLDSSTGGPAGGGTTTGATQGNARLLAQLQALEDAYAGTGPWANPFPPEWGTEPAMS</sequence>
<protein>
    <submittedName>
        <fullName evidence="1">Glycoside hydrolase family 18 protein</fullName>
    </submittedName>
</protein>
<evidence type="ECO:0000313" key="2">
    <source>
        <dbReference type="Proteomes" id="UP001497680"/>
    </source>
</evidence>
<keyword evidence="2" id="KW-1185">Reference proteome</keyword>
<keyword evidence="1" id="KW-0378">Hydrolase</keyword>
<proteinExistence type="predicted"/>
<comment type="caution">
    <text evidence="1">The sequence shown here is derived from an EMBL/GenBank/DDBJ whole genome shotgun (WGS) entry which is preliminary data.</text>
</comment>
<name>A0ACC0DCN6_9PEZI</name>
<organism evidence="1 2">
    <name type="scientific">Hypoxylon rubiginosum</name>
    <dbReference type="NCBI Taxonomy" id="110542"/>
    <lineage>
        <taxon>Eukaryota</taxon>
        <taxon>Fungi</taxon>
        <taxon>Dikarya</taxon>
        <taxon>Ascomycota</taxon>
        <taxon>Pezizomycotina</taxon>
        <taxon>Sordariomycetes</taxon>
        <taxon>Xylariomycetidae</taxon>
        <taxon>Xylariales</taxon>
        <taxon>Hypoxylaceae</taxon>
        <taxon>Hypoxylon</taxon>
    </lineage>
</organism>
<gene>
    <name evidence="1" type="ORF">F4821DRAFT_275046</name>
</gene>
<dbReference type="Proteomes" id="UP001497680">
    <property type="component" value="Unassembled WGS sequence"/>
</dbReference>
<dbReference type="EMBL" id="MU394291">
    <property type="protein sequence ID" value="KAI6090338.1"/>
    <property type="molecule type" value="Genomic_DNA"/>
</dbReference>